<dbReference type="EC" id="6.-.-.-" evidence="3"/>
<evidence type="ECO:0000256" key="2">
    <source>
        <dbReference type="ARBA" id="ARBA00023054"/>
    </source>
</evidence>
<keyword evidence="1 3" id="KW-0436">Ligase</keyword>
<dbReference type="OrthoDB" id="9765151at2"/>
<dbReference type="HAMAP" id="MF_01867">
    <property type="entry name" value="BshC"/>
    <property type="match status" value="1"/>
</dbReference>
<keyword evidence="2" id="KW-0175">Coiled coil</keyword>
<dbReference type="Proteomes" id="UP000219546">
    <property type="component" value="Unassembled WGS sequence"/>
</dbReference>
<dbReference type="GO" id="GO:0016874">
    <property type="term" value="F:ligase activity"/>
    <property type="evidence" value="ECO:0007669"/>
    <property type="project" value="UniProtKB-UniRule"/>
</dbReference>
<dbReference type="PIRSF" id="PIRSF012535">
    <property type="entry name" value="UCP012535"/>
    <property type="match status" value="1"/>
</dbReference>
<protein>
    <recommendedName>
        <fullName evidence="3">Putative cysteine ligase BshC</fullName>
        <ecNumber evidence="3">6.-.-.-</ecNumber>
    </recommendedName>
</protein>
<dbReference type="Pfam" id="PF10079">
    <property type="entry name" value="Rossmann-like_BshC"/>
    <property type="match status" value="1"/>
</dbReference>
<feature type="domain" description="Bacillithiol biosynthesis BshC C-terminal coiled-coil" evidence="5">
    <location>
        <begin position="383"/>
        <end position="541"/>
    </location>
</feature>
<comment type="function">
    <text evidence="3">Involved in bacillithiol (BSH) biosynthesis. May catalyze the last step of the pathway, the addition of cysteine to glucosamine malate (GlcN-Mal) to generate BSH.</text>
</comment>
<comment type="similarity">
    <text evidence="3">Belongs to the BshC family.</text>
</comment>
<evidence type="ECO:0000256" key="3">
    <source>
        <dbReference type="HAMAP-Rule" id="MF_01867"/>
    </source>
</evidence>
<evidence type="ECO:0000313" key="7">
    <source>
        <dbReference type="Proteomes" id="UP000219546"/>
    </source>
</evidence>
<dbReference type="Pfam" id="PF24850">
    <property type="entry name" value="CC_BshC"/>
    <property type="match status" value="1"/>
</dbReference>
<feature type="domain" description="Bacillithiol biosynthesis BshC N-terminal Rossmann-like" evidence="4">
    <location>
        <begin position="12"/>
        <end position="381"/>
    </location>
</feature>
<organism evidence="6 7">
    <name type="scientific">Bacillus oleivorans</name>
    <dbReference type="NCBI Taxonomy" id="1448271"/>
    <lineage>
        <taxon>Bacteria</taxon>
        <taxon>Bacillati</taxon>
        <taxon>Bacillota</taxon>
        <taxon>Bacilli</taxon>
        <taxon>Bacillales</taxon>
        <taxon>Bacillaceae</taxon>
        <taxon>Bacillus</taxon>
    </lineage>
</organism>
<evidence type="ECO:0000259" key="4">
    <source>
        <dbReference type="Pfam" id="PF10079"/>
    </source>
</evidence>
<proteinExistence type="inferred from homology"/>
<dbReference type="NCBIfam" id="TIGR03998">
    <property type="entry name" value="thiol_BshC"/>
    <property type="match status" value="1"/>
</dbReference>
<name>A0A285D262_9BACI</name>
<dbReference type="EMBL" id="OAOP01000007">
    <property type="protein sequence ID" value="SNX73416.1"/>
    <property type="molecule type" value="Genomic_DNA"/>
</dbReference>
<dbReference type="AlphaFoldDB" id="A0A285D262"/>
<dbReference type="InterPro" id="IPR055398">
    <property type="entry name" value="Rossmann-like_BshC"/>
</dbReference>
<dbReference type="RefSeq" id="WP_097159486.1">
    <property type="nucleotide sequence ID" value="NZ_JBEPMQ010000007.1"/>
</dbReference>
<sequence>MQYILHKGIAGNRLAQDYMNKKESVLSLFPYHFGKNDVLSKRWESLKNRSYPRKELKLAIQDYMEPFGLTPEIEQSLHRLENTEATVIIGGQQAGLLGGPLYTIHKIFALIKHAQMAEKELGKPVVPVFWIAGEDHDYEEVNHVFIRNGFKWNKSVYPEKLLKKKMISEIPLNQSVSRLWVLDVLRQLGETPYTAELHTFLNTCIKQANTFTEFFTAFIHSLFKDYGLLLIDACHPALRKLEQSLFVKIVEEGHQLAADIANDQAEIGKLGYKPTLELDPQTIHLFITDHGERELLFYDKEQNLYYTKSGSVKWSKDELLAHVEQYPQHFSNNVATRPLSQEFLFPTLGFVGGPGEIAYWCELRSVFKRFDLDMAPVIPRMQITYLESSVMKKLQQYNIHYEAVLNSGIKEIKDAYLKEKSPIHLFESVERTSNEIRNKYEELVGEIKEFDRGLLPILHKNEKFVIDQLHFLEQYIWKQLEKRNDKVLTDFDELDAFLHPFGGLQERIWNVCYFINQYGFDWLKQVMSLELESGANHYVISF</sequence>
<keyword evidence="7" id="KW-1185">Reference proteome</keyword>
<dbReference type="InterPro" id="IPR011199">
    <property type="entry name" value="Bacillithiol_biosynth_BshC"/>
</dbReference>
<accession>A0A285D262</accession>
<evidence type="ECO:0000259" key="5">
    <source>
        <dbReference type="Pfam" id="PF24850"/>
    </source>
</evidence>
<evidence type="ECO:0000256" key="1">
    <source>
        <dbReference type="ARBA" id="ARBA00022598"/>
    </source>
</evidence>
<dbReference type="InterPro" id="IPR055399">
    <property type="entry name" value="CC_BshC"/>
</dbReference>
<gene>
    <name evidence="3" type="primary">bshC</name>
    <name evidence="6" type="ORF">SAMN05877753_10759</name>
</gene>
<evidence type="ECO:0000313" key="6">
    <source>
        <dbReference type="EMBL" id="SNX73416.1"/>
    </source>
</evidence>
<reference evidence="6 7" key="1">
    <citation type="submission" date="2017-08" db="EMBL/GenBank/DDBJ databases">
        <authorList>
            <person name="de Groot N.N."/>
        </authorList>
    </citation>
    <scope>NUCLEOTIDE SEQUENCE [LARGE SCALE GENOMIC DNA]</scope>
    <source>
        <strain evidence="6 7">JC228</strain>
    </source>
</reference>